<evidence type="ECO:0000256" key="2">
    <source>
        <dbReference type="SAM" id="MobiDB-lite"/>
    </source>
</evidence>
<accession>A0ABW0XYT8</accession>
<keyword evidence="4" id="KW-1185">Reference proteome</keyword>
<dbReference type="Proteomes" id="UP001596183">
    <property type="component" value="Unassembled WGS sequence"/>
</dbReference>
<protein>
    <submittedName>
        <fullName evidence="3">Extracellular solute-binding protein</fullName>
    </submittedName>
</protein>
<reference evidence="4" key="1">
    <citation type="journal article" date="2019" name="Int. J. Syst. Evol. Microbiol.">
        <title>The Global Catalogue of Microorganisms (GCM) 10K type strain sequencing project: providing services to taxonomists for standard genome sequencing and annotation.</title>
        <authorList>
            <consortium name="The Broad Institute Genomics Platform"/>
            <consortium name="The Broad Institute Genome Sequencing Center for Infectious Disease"/>
            <person name="Wu L."/>
            <person name="Ma J."/>
        </authorList>
    </citation>
    <scope>NUCLEOTIDE SEQUENCE [LARGE SCALE GENOMIC DNA]</scope>
    <source>
        <strain evidence="4">JCM 13852</strain>
    </source>
</reference>
<evidence type="ECO:0000313" key="3">
    <source>
        <dbReference type="EMBL" id="MFC5673420.1"/>
    </source>
</evidence>
<feature type="compositionally biased region" description="Basic and acidic residues" evidence="2">
    <location>
        <begin position="173"/>
        <end position="186"/>
    </location>
</feature>
<feature type="region of interest" description="Disordered" evidence="2">
    <location>
        <begin position="173"/>
        <end position="192"/>
    </location>
</feature>
<evidence type="ECO:0000256" key="1">
    <source>
        <dbReference type="ARBA" id="ARBA00022729"/>
    </source>
</evidence>
<dbReference type="EMBL" id="JBHSPC010000085">
    <property type="protein sequence ID" value="MFC5673420.1"/>
    <property type="molecule type" value="Genomic_DNA"/>
</dbReference>
<gene>
    <name evidence="3" type="ORF">ACFP2V_25950</name>
</gene>
<organism evidence="3 4">
    <name type="scientific">Streptomyces incanus</name>
    <dbReference type="NCBI Taxonomy" id="887453"/>
    <lineage>
        <taxon>Bacteria</taxon>
        <taxon>Bacillati</taxon>
        <taxon>Actinomycetota</taxon>
        <taxon>Actinomycetes</taxon>
        <taxon>Kitasatosporales</taxon>
        <taxon>Streptomycetaceae</taxon>
        <taxon>Streptomyces</taxon>
    </lineage>
</organism>
<sequence length="349" mass="36706">MEYRPHRTGVLTVAVLASLAVLTACGKGGPGVKAGEVAATGETLVAAAAKEGQVVFYCSLTPASCEALAKGFEKEYRGVSVKVLRATSPDLSARYATEKKSAAETADVILHADVPFIQTALKEGLVTSFKDAGLLPADHPEKWLLDSEGIAGTPYIVDALGIGINTDLVKPQDRPKSWADLGDPKWKGKMNGPHKDGSGYATYYGTVDDHVDGFLESLSKQEIFPDPGGMVSLTESLAAGQYAIQSVASKAAIDNAKAKGAPVDIVFPEPGATGPAFAYTLNPEPGHPNAQKLFAGYVLSEKAGQALHGANSAIATPQVETEFELLHPNLEYYRPAKVEEVSKILNGGR</sequence>
<dbReference type="PROSITE" id="PS51257">
    <property type="entry name" value="PROKAR_LIPOPROTEIN"/>
    <property type="match status" value="1"/>
</dbReference>
<dbReference type="RefSeq" id="WP_381217234.1">
    <property type="nucleotide sequence ID" value="NZ_JBHSPC010000085.1"/>
</dbReference>
<comment type="caution">
    <text evidence="3">The sequence shown here is derived from an EMBL/GenBank/DDBJ whole genome shotgun (WGS) entry which is preliminary data.</text>
</comment>
<keyword evidence="1" id="KW-0732">Signal</keyword>
<dbReference type="Pfam" id="PF13343">
    <property type="entry name" value="SBP_bac_6"/>
    <property type="match status" value="1"/>
</dbReference>
<evidence type="ECO:0000313" key="4">
    <source>
        <dbReference type="Proteomes" id="UP001596183"/>
    </source>
</evidence>
<dbReference type="PANTHER" id="PTHR30006">
    <property type="entry name" value="THIAMINE-BINDING PERIPLASMIC PROTEIN-RELATED"/>
    <property type="match status" value="1"/>
</dbReference>
<dbReference type="Gene3D" id="3.40.190.10">
    <property type="entry name" value="Periplasmic binding protein-like II"/>
    <property type="match status" value="2"/>
</dbReference>
<dbReference type="SUPFAM" id="SSF53850">
    <property type="entry name" value="Periplasmic binding protein-like II"/>
    <property type="match status" value="1"/>
</dbReference>
<proteinExistence type="predicted"/>
<name>A0ABW0XYT8_9ACTN</name>